<dbReference type="Pfam" id="PF01613">
    <property type="entry name" value="Flavin_Reduct"/>
    <property type="match status" value="1"/>
</dbReference>
<feature type="domain" description="Flavin reductase like" evidence="4">
    <location>
        <begin position="13"/>
        <end position="156"/>
    </location>
</feature>
<evidence type="ECO:0000313" key="5">
    <source>
        <dbReference type="EMBL" id="HGI87966.1"/>
    </source>
</evidence>
<evidence type="ECO:0000256" key="3">
    <source>
        <dbReference type="ARBA" id="ARBA00038054"/>
    </source>
</evidence>
<dbReference type="InterPro" id="IPR012349">
    <property type="entry name" value="Split_barrel_FMN-bd"/>
</dbReference>
<dbReference type="SUPFAM" id="SSF50475">
    <property type="entry name" value="FMN-binding split barrel"/>
    <property type="match status" value="1"/>
</dbReference>
<gene>
    <name evidence="5" type="ORF">ENV14_06230</name>
</gene>
<dbReference type="InterPro" id="IPR052174">
    <property type="entry name" value="Flavoredoxin"/>
</dbReference>
<dbReference type="InterPro" id="IPR002563">
    <property type="entry name" value="Flavin_Rdtase-like_dom"/>
</dbReference>
<sequence length="186" mass="20734">MSSASRPRSFYYLLHPRPVVVIVTLCESEKVNAMPASWVTPVSEEPPALVVAIDRENYTFKCIEHSKEATFNIPPQEHVNIVYGLGTTSGRSVDKVKMFSLRLGKANKVSAPIWLDAVGWIEGRVLSRVDVGEVALYIFEVLDYYAKPDAVSEWGWKLDKVSPLHHGSGRGFHTVGRLILASKPKQ</sequence>
<reference evidence="5" key="1">
    <citation type="journal article" date="2020" name="mSystems">
        <title>Genome- and Community-Level Interaction Insights into Carbon Utilization and Element Cycling Functions of Hydrothermarchaeota in Hydrothermal Sediment.</title>
        <authorList>
            <person name="Zhou Z."/>
            <person name="Liu Y."/>
            <person name="Xu W."/>
            <person name="Pan J."/>
            <person name="Luo Z.H."/>
            <person name="Li M."/>
        </authorList>
    </citation>
    <scope>NUCLEOTIDE SEQUENCE [LARGE SCALE GENOMIC DNA]</scope>
    <source>
        <strain evidence="5">SpSt-732</strain>
    </source>
</reference>
<organism evidence="5">
    <name type="scientific">Ignisphaera aggregans</name>
    <dbReference type="NCBI Taxonomy" id="334771"/>
    <lineage>
        <taxon>Archaea</taxon>
        <taxon>Thermoproteota</taxon>
        <taxon>Thermoprotei</taxon>
        <taxon>Desulfurococcales</taxon>
        <taxon>Desulfurococcaceae</taxon>
        <taxon>Ignisphaera</taxon>
    </lineage>
</organism>
<evidence type="ECO:0000259" key="4">
    <source>
        <dbReference type="SMART" id="SM00903"/>
    </source>
</evidence>
<dbReference type="GO" id="GO:0010181">
    <property type="term" value="F:FMN binding"/>
    <property type="evidence" value="ECO:0007669"/>
    <property type="project" value="InterPro"/>
</dbReference>
<protein>
    <submittedName>
        <fullName evidence="5">Flavin reductase family protein</fullName>
    </submittedName>
</protein>
<comment type="caution">
    <text evidence="5">The sequence shown here is derived from an EMBL/GenBank/DDBJ whole genome shotgun (WGS) entry which is preliminary data.</text>
</comment>
<dbReference type="AlphaFoldDB" id="A0A7C4FGY0"/>
<dbReference type="PANTHER" id="PTHR43567">
    <property type="entry name" value="FLAVOREDOXIN-RELATED-RELATED"/>
    <property type="match status" value="1"/>
</dbReference>
<name>A0A7C4FGY0_9CREN</name>
<dbReference type="SMART" id="SM00903">
    <property type="entry name" value="Flavin_Reduct"/>
    <property type="match status" value="1"/>
</dbReference>
<proteinExistence type="inferred from homology"/>
<evidence type="ECO:0000256" key="1">
    <source>
        <dbReference type="ARBA" id="ARBA00001917"/>
    </source>
</evidence>
<dbReference type="PANTHER" id="PTHR43567:SF1">
    <property type="entry name" value="FLAVOREDOXIN"/>
    <property type="match status" value="1"/>
</dbReference>
<evidence type="ECO:0000256" key="2">
    <source>
        <dbReference type="ARBA" id="ARBA00022630"/>
    </source>
</evidence>
<comment type="similarity">
    <text evidence="3">Belongs to the flavoredoxin family.</text>
</comment>
<dbReference type="EMBL" id="DTFF01000050">
    <property type="protein sequence ID" value="HGI87966.1"/>
    <property type="molecule type" value="Genomic_DNA"/>
</dbReference>
<comment type="cofactor">
    <cofactor evidence="1">
        <name>FMN</name>
        <dbReference type="ChEBI" id="CHEBI:58210"/>
    </cofactor>
</comment>
<dbReference type="Gene3D" id="2.30.110.10">
    <property type="entry name" value="Electron Transport, Fmn-binding Protein, Chain A"/>
    <property type="match status" value="1"/>
</dbReference>
<accession>A0A7C4FGY0</accession>
<keyword evidence="2" id="KW-0285">Flavoprotein</keyword>